<dbReference type="AlphaFoldDB" id="A0A8H3YPU5"/>
<feature type="transmembrane region" description="Helical" evidence="4">
    <location>
        <begin position="194"/>
        <end position="214"/>
    </location>
</feature>
<dbReference type="GO" id="GO:0016020">
    <property type="term" value="C:membrane"/>
    <property type="evidence" value="ECO:0007669"/>
    <property type="project" value="UniProtKB-SubCell"/>
</dbReference>
<dbReference type="PANTHER" id="PTHR47431:SF1">
    <property type="entry name" value="ZN(II)2CYS6 TRANSCRIPTION FACTOR (EUROFUNG)"/>
    <property type="match status" value="1"/>
</dbReference>
<name>A0A8H3YPU5_VENIN</name>
<keyword evidence="4" id="KW-0812">Transmembrane</keyword>
<keyword evidence="2" id="KW-0539">Nucleus</keyword>
<proteinExistence type="predicted"/>
<comment type="subcellular location">
    <subcellularLocation>
        <location evidence="1">Membrane</location>
        <topology evidence="1">Multi-pass membrane protein</topology>
    </subcellularLocation>
</comment>
<evidence type="ECO:0000259" key="5">
    <source>
        <dbReference type="Pfam" id="PF04082"/>
    </source>
</evidence>
<feature type="transmembrane region" description="Helical" evidence="4">
    <location>
        <begin position="35"/>
        <end position="56"/>
    </location>
</feature>
<dbReference type="InterPro" id="IPR011701">
    <property type="entry name" value="MFS"/>
</dbReference>
<reference evidence="6 7" key="1">
    <citation type="submission" date="2018-12" db="EMBL/GenBank/DDBJ databases">
        <title>Venturia inaequalis Genome Resource.</title>
        <authorList>
            <person name="Lichtner F.J."/>
        </authorList>
    </citation>
    <scope>NUCLEOTIDE SEQUENCE [LARGE SCALE GENOMIC DNA]</scope>
    <source>
        <strain evidence="6 7">120213</strain>
    </source>
</reference>
<feature type="transmembrane region" description="Helical" evidence="4">
    <location>
        <begin position="328"/>
        <end position="346"/>
    </location>
</feature>
<dbReference type="Proteomes" id="UP000447873">
    <property type="component" value="Unassembled WGS sequence"/>
</dbReference>
<dbReference type="InterPro" id="IPR007219">
    <property type="entry name" value="XnlR_reg_dom"/>
</dbReference>
<keyword evidence="4" id="KW-0472">Membrane</keyword>
<feature type="region of interest" description="Disordered" evidence="3">
    <location>
        <begin position="437"/>
        <end position="456"/>
    </location>
</feature>
<comment type="caution">
    <text evidence="6">The sequence shown here is derived from an EMBL/GenBank/DDBJ whole genome shotgun (WGS) entry which is preliminary data.</text>
</comment>
<dbReference type="GO" id="GO:0022857">
    <property type="term" value="F:transmembrane transporter activity"/>
    <property type="evidence" value="ECO:0007669"/>
    <property type="project" value="InterPro"/>
</dbReference>
<evidence type="ECO:0000313" key="7">
    <source>
        <dbReference type="Proteomes" id="UP000447873"/>
    </source>
</evidence>
<feature type="domain" description="Xylanolytic transcriptional activator regulatory" evidence="5">
    <location>
        <begin position="575"/>
        <end position="768"/>
    </location>
</feature>
<evidence type="ECO:0000313" key="6">
    <source>
        <dbReference type="EMBL" id="KAE9968950.1"/>
    </source>
</evidence>
<evidence type="ECO:0000256" key="4">
    <source>
        <dbReference type="SAM" id="Phobius"/>
    </source>
</evidence>
<accession>A0A8H3YPU5</accession>
<dbReference type="Pfam" id="PF07690">
    <property type="entry name" value="MFS_1"/>
    <property type="match status" value="1"/>
</dbReference>
<dbReference type="InterPro" id="IPR036259">
    <property type="entry name" value="MFS_trans_sf"/>
</dbReference>
<dbReference type="EMBL" id="WNWS01000385">
    <property type="protein sequence ID" value="KAE9968950.1"/>
    <property type="molecule type" value="Genomic_DNA"/>
</dbReference>
<feature type="transmembrane region" description="Helical" evidence="4">
    <location>
        <begin position="105"/>
        <end position="124"/>
    </location>
</feature>
<protein>
    <recommendedName>
        <fullName evidence="5">Xylanolytic transcriptional activator regulatory domain-containing protein</fullName>
    </recommendedName>
</protein>
<sequence>MNETTPKDAKNQPITKNEETLESNICSTITMDEGILAWSQVFVGFLITVNGFGYLSSFGLFQSHWTEFLHLPSAKIAWIGSLQTFLLFFIGTWSGRAMDAGLFRWLLWGGCFLQILGTFATAHSESYGQLLFFQGIVQGLGNGILFTPAVALVATYFDKRRTVALGIGACGAPVGGIIFPLIGRQLSGQIGYPWTIRIMGFVQLFNAIVILAVARPRAGARKKGPIVEWAAFREAPYSIFVVGIFLCLWGLYFAYYYITVYGRQVLRLSSGDSLNLLITMNAVGILGRIIPALIADKFFGSFNTLIPFMIGVGIMMFEWILVTNSRQFYNFVIVYGICAHAVQTLFPSTISKMTTDMSKIGVRTAGLLIQAGNGSFLYAQIFGGTTAFVGTGVLVLARIAENRLSKQRDVLRAPTIVMTIGSTSPASGDGSISGALDGHQSLDVDQENGGASQSRPSKGAAVAVACIESDALGVCKMGLNVCMSRVEEAGKVREGKRAALCLVKISRPWSALPLGGFDAPVNLDQFLPGRNGELASPSEVSFMVDSYTSSNATSQLIPNRLPTPPAIDTSETGLLSAYYVYFHPAHPFLLPKPQMLELLSTGQLAHLTLAIQYIGSLYIPPARRGSQEEELQNALAKADIPRDGIMVQAMLLYSIGLHISDHEEQSAQVMQVTIDLALELGMDRRDFAIRNGSNSAIMEESIRRTWWEVFVLDGLNAGVNPQYSLRLLGHQSDIDLPCEERQYDSGRIPPILKNLSDFDDNVFADQEHEFSSSAYRIDAIRLLHKVFMASSGQGADSHLLDSADVHLRTWALQLPVEKRNPIDRIGCLDEVLFEAHMIVSACTIMLHRPRSDLNLDDVEKVKSCVAAHGSTPLPGGFKDVHTVKAMQAAKDICGLILLPFPMIKHTPFFSCAVTMSSIVYLSYWSFIAPESGDAFIKDNIKLNIGVLTTLGELWPIANTVLGQVKGVAQELFQSRKALSNAFSQAQVTRQEIFQGIIESVTEPGENDGLYGQFLDLPPIS</sequence>
<dbReference type="Pfam" id="PF04082">
    <property type="entry name" value="Fungal_trans"/>
    <property type="match status" value="1"/>
</dbReference>
<feature type="transmembrane region" description="Helical" evidence="4">
    <location>
        <begin position="130"/>
        <end position="156"/>
    </location>
</feature>
<gene>
    <name evidence="6" type="ORF">EG328_007161</name>
</gene>
<dbReference type="CDD" id="cd12148">
    <property type="entry name" value="fungal_TF_MHR"/>
    <property type="match status" value="1"/>
</dbReference>
<evidence type="ECO:0000256" key="2">
    <source>
        <dbReference type="ARBA" id="ARBA00023242"/>
    </source>
</evidence>
<dbReference type="PANTHER" id="PTHR47431">
    <property type="entry name" value="ZN(II)2CYS6 TRANSCRIPTION FACTOR (EUROFUNG)-RELATED"/>
    <property type="match status" value="1"/>
</dbReference>
<dbReference type="GO" id="GO:0008270">
    <property type="term" value="F:zinc ion binding"/>
    <property type="evidence" value="ECO:0007669"/>
    <property type="project" value="InterPro"/>
</dbReference>
<feature type="transmembrane region" description="Helical" evidence="4">
    <location>
        <begin position="367"/>
        <end position="397"/>
    </location>
</feature>
<evidence type="ECO:0000256" key="3">
    <source>
        <dbReference type="SAM" id="MobiDB-lite"/>
    </source>
</evidence>
<feature type="transmembrane region" description="Helical" evidence="4">
    <location>
        <begin position="76"/>
        <end position="93"/>
    </location>
</feature>
<evidence type="ECO:0000256" key="1">
    <source>
        <dbReference type="ARBA" id="ARBA00004141"/>
    </source>
</evidence>
<dbReference type="GO" id="GO:0003677">
    <property type="term" value="F:DNA binding"/>
    <property type="evidence" value="ECO:0007669"/>
    <property type="project" value="InterPro"/>
</dbReference>
<organism evidence="6 7">
    <name type="scientific">Venturia inaequalis</name>
    <name type="common">Apple scab fungus</name>
    <dbReference type="NCBI Taxonomy" id="5025"/>
    <lineage>
        <taxon>Eukaryota</taxon>
        <taxon>Fungi</taxon>
        <taxon>Dikarya</taxon>
        <taxon>Ascomycota</taxon>
        <taxon>Pezizomycotina</taxon>
        <taxon>Dothideomycetes</taxon>
        <taxon>Pleosporomycetidae</taxon>
        <taxon>Venturiales</taxon>
        <taxon>Venturiaceae</taxon>
        <taxon>Venturia</taxon>
    </lineage>
</organism>
<dbReference type="SUPFAM" id="SSF103473">
    <property type="entry name" value="MFS general substrate transporter"/>
    <property type="match status" value="1"/>
</dbReference>
<dbReference type="GO" id="GO:0006351">
    <property type="term" value="P:DNA-templated transcription"/>
    <property type="evidence" value="ECO:0007669"/>
    <property type="project" value="InterPro"/>
</dbReference>
<keyword evidence="4" id="KW-1133">Transmembrane helix</keyword>
<feature type="transmembrane region" description="Helical" evidence="4">
    <location>
        <begin position="302"/>
        <end position="322"/>
    </location>
</feature>
<dbReference type="Gene3D" id="1.20.1250.20">
    <property type="entry name" value="MFS general substrate transporter like domains"/>
    <property type="match status" value="1"/>
</dbReference>
<feature type="transmembrane region" description="Helical" evidence="4">
    <location>
        <begin position="163"/>
        <end position="182"/>
    </location>
</feature>
<feature type="transmembrane region" description="Helical" evidence="4">
    <location>
        <begin position="278"/>
        <end position="295"/>
    </location>
</feature>
<feature type="transmembrane region" description="Helical" evidence="4">
    <location>
        <begin position="235"/>
        <end position="258"/>
    </location>
</feature>